<keyword evidence="5" id="KW-0378">Hydrolase</keyword>
<reference evidence="8 9" key="2">
    <citation type="submission" date="2019-05" db="EMBL/GenBank/DDBJ databases">
        <authorList>
            <person name="Suflita J.M."/>
            <person name="Marks C.R."/>
        </authorList>
    </citation>
    <scope>NUCLEOTIDE SEQUENCE [LARGE SCALE GENOMIC DNA]</scope>
    <source>
        <strain evidence="8 9">ALDC</strain>
    </source>
</reference>
<sequence>MNYRELTKKLRTLGCHEIPRRGGGSHLKWLNPATGKGTVIPDWGNKDLKQGTIRRILKQLGIDLGNVGNML</sequence>
<name>A0A4P8KZ59_9BACT</name>
<keyword evidence="4" id="KW-0255">Endonuclease</keyword>
<dbReference type="KEGG" id="dax:FDQ92_00465"/>
<dbReference type="AlphaFoldDB" id="A0A4P8KZ59"/>
<organism evidence="8 9">
    <name type="scientific">Desulfoglaeba alkanexedens ALDC</name>
    <dbReference type="NCBI Taxonomy" id="980445"/>
    <lineage>
        <taxon>Bacteria</taxon>
        <taxon>Pseudomonadati</taxon>
        <taxon>Thermodesulfobacteriota</taxon>
        <taxon>Syntrophobacteria</taxon>
        <taxon>Syntrophobacterales</taxon>
        <taxon>Syntrophobacteraceae</taxon>
        <taxon>Desulfoglaeba</taxon>
    </lineage>
</organism>
<dbReference type="OrthoDB" id="9811409at2"/>
<protein>
    <submittedName>
        <fullName evidence="8">Type II toxin-antitoxin system HicA family toxin</fullName>
    </submittedName>
</protein>
<keyword evidence="3" id="KW-0540">Nuclease</keyword>
<evidence type="ECO:0000256" key="1">
    <source>
        <dbReference type="ARBA" id="ARBA00006620"/>
    </source>
</evidence>
<dbReference type="Proteomes" id="UP000298602">
    <property type="component" value="Chromosome"/>
</dbReference>
<dbReference type="Pfam" id="PF07927">
    <property type="entry name" value="HicA_toxin"/>
    <property type="match status" value="1"/>
</dbReference>
<reference evidence="8 9" key="1">
    <citation type="submission" date="2019-05" db="EMBL/GenBank/DDBJ databases">
        <title>The Complete Genome Sequence of the n-alkane-degrading Desulfoglaeba alkanexedens ALDC reveals multiple alkylsuccinate synthase gene clusters.</title>
        <authorList>
            <person name="Callaghan A.V."/>
            <person name="Davidova I.A."/>
            <person name="Duncan K.E."/>
            <person name="Morris B."/>
            <person name="McInerney M.J."/>
        </authorList>
    </citation>
    <scope>NUCLEOTIDE SEQUENCE [LARGE SCALE GENOMIC DNA]</scope>
    <source>
        <strain evidence="8 9">ALDC</strain>
    </source>
</reference>
<keyword evidence="7" id="KW-0346">Stress response</keyword>
<evidence type="ECO:0000256" key="2">
    <source>
        <dbReference type="ARBA" id="ARBA00022649"/>
    </source>
</evidence>
<evidence type="ECO:0000256" key="5">
    <source>
        <dbReference type="ARBA" id="ARBA00022801"/>
    </source>
</evidence>
<dbReference type="GO" id="GO:0004519">
    <property type="term" value="F:endonuclease activity"/>
    <property type="evidence" value="ECO:0007669"/>
    <property type="project" value="UniProtKB-KW"/>
</dbReference>
<dbReference type="EMBL" id="CP040098">
    <property type="protein sequence ID" value="QCQ20809.1"/>
    <property type="molecule type" value="Genomic_DNA"/>
</dbReference>
<dbReference type="RefSeq" id="WP_137422779.1">
    <property type="nucleotide sequence ID" value="NZ_CP040098.1"/>
</dbReference>
<dbReference type="GO" id="GO:0016787">
    <property type="term" value="F:hydrolase activity"/>
    <property type="evidence" value="ECO:0007669"/>
    <property type="project" value="UniProtKB-KW"/>
</dbReference>
<dbReference type="GO" id="GO:0003729">
    <property type="term" value="F:mRNA binding"/>
    <property type="evidence" value="ECO:0007669"/>
    <property type="project" value="InterPro"/>
</dbReference>
<proteinExistence type="inferred from homology"/>
<evidence type="ECO:0000256" key="7">
    <source>
        <dbReference type="ARBA" id="ARBA00023016"/>
    </source>
</evidence>
<accession>A0A4P8KZ59</accession>
<dbReference type="InterPro" id="IPR012933">
    <property type="entry name" value="HicA_mRNA_interferase"/>
</dbReference>
<evidence type="ECO:0000313" key="8">
    <source>
        <dbReference type="EMBL" id="QCQ20809.1"/>
    </source>
</evidence>
<gene>
    <name evidence="8" type="ORF">FDQ92_00465</name>
</gene>
<keyword evidence="6" id="KW-0694">RNA-binding</keyword>
<evidence type="ECO:0000256" key="6">
    <source>
        <dbReference type="ARBA" id="ARBA00022884"/>
    </source>
</evidence>
<keyword evidence="9" id="KW-1185">Reference proteome</keyword>
<evidence type="ECO:0000256" key="3">
    <source>
        <dbReference type="ARBA" id="ARBA00022722"/>
    </source>
</evidence>
<comment type="similarity">
    <text evidence="1">Belongs to the HicA mRNA interferase family.</text>
</comment>
<evidence type="ECO:0000256" key="4">
    <source>
        <dbReference type="ARBA" id="ARBA00022759"/>
    </source>
</evidence>
<dbReference type="Gene3D" id="3.30.920.30">
    <property type="entry name" value="Hypothetical protein"/>
    <property type="match status" value="1"/>
</dbReference>
<dbReference type="SUPFAM" id="SSF54786">
    <property type="entry name" value="YcfA/nrd intein domain"/>
    <property type="match status" value="1"/>
</dbReference>
<evidence type="ECO:0000313" key="9">
    <source>
        <dbReference type="Proteomes" id="UP000298602"/>
    </source>
</evidence>
<dbReference type="InterPro" id="IPR038570">
    <property type="entry name" value="HicA_sf"/>
</dbReference>
<keyword evidence="2" id="KW-1277">Toxin-antitoxin system</keyword>